<evidence type="ECO:0000256" key="3">
    <source>
        <dbReference type="ARBA" id="ARBA00022475"/>
    </source>
</evidence>
<evidence type="ECO:0000256" key="4">
    <source>
        <dbReference type="ARBA" id="ARBA00022519"/>
    </source>
</evidence>
<comment type="subcellular location">
    <subcellularLocation>
        <location evidence="1">Cell inner membrane</location>
        <topology evidence="1">Multi-pass membrane protein</topology>
    </subcellularLocation>
</comment>
<gene>
    <name evidence="10" type="ORF">CO116_03610</name>
</gene>
<name>A0A2M8ADA3_9BACT</name>
<evidence type="ECO:0000256" key="6">
    <source>
        <dbReference type="ARBA" id="ARBA00022989"/>
    </source>
</evidence>
<dbReference type="Pfam" id="PF00482">
    <property type="entry name" value="T2SSF"/>
    <property type="match status" value="2"/>
</dbReference>
<dbReference type="InterPro" id="IPR003004">
    <property type="entry name" value="GspF/PilC"/>
</dbReference>
<accession>A0A2M8ADA3</accession>
<keyword evidence="4" id="KW-0997">Cell inner membrane</keyword>
<organism evidence="10 11">
    <name type="scientific">Candidatus Falkowbacteria bacterium CG_4_9_14_3_um_filter_38_19</name>
    <dbReference type="NCBI Taxonomy" id="1974559"/>
    <lineage>
        <taxon>Bacteria</taxon>
        <taxon>Candidatus Falkowiibacteriota</taxon>
    </lineage>
</organism>
<feature type="non-terminal residue" evidence="10">
    <location>
        <position position="349"/>
    </location>
</feature>
<evidence type="ECO:0000256" key="8">
    <source>
        <dbReference type="SAM" id="Phobius"/>
    </source>
</evidence>
<evidence type="ECO:0000313" key="11">
    <source>
        <dbReference type="Proteomes" id="UP000230611"/>
    </source>
</evidence>
<dbReference type="PANTHER" id="PTHR30012:SF0">
    <property type="entry name" value="TYPE II SECRETION SYSTEM PROTEIN F-RELATED"/>
    <property type="match status" value="1"/>
</dbReference>
<evidence type="ECO:0000256" key="7">
    <source>
        <dbReference type="ARBA" id="ARBA00023136"/>
    </source>
</evidence>
<evidence type="ECO:0000259" key="9">
    <source>
        <dbReference type="Pfam" id="PF00482"/>
    </source>
</evidence>
<evidence type="ECO:0000256" key="5">
    <source>
        <dbReference type="ARBA" id="ARBA00022692"/>
    </source>
</evidence>
<feature type="domain" description="Type II secretion system protein GspF" evidence="9">
    <location>
        <begin position="55"/>
        <end position="178"/>
    </location>
</feature>
<proteinExistence type="inferred from homology"/>
<evidence type="ECO:0000313" key="10">
    <source>
        <dbReference type="EMBL" id="PJB15506.1"/>
    </source>
</evidence>
<protein>
    <recommendedName>
        <fullName evidence="9">Type II secretion system protein GspF domain-containing protein</fullName>
    </recommendedName>
</protein>
<reference evidence="11" key="1">
    <citation type="submission" date="2017-09" db="EMBL/GenBank/DDBJ databases">
        <title>Depth-based differentiation of microbial function through sediment-hosted aquifers and enrichment of novel symbionts in the deep terrestrial subsurface.</title>
        <authorList>
            <person name="Probst A.J."/>
            <person name="Ladd B."/>
            <person name="Jarett J.K."/>
            <person name="Geller-Mcgrath D.E."/>
            <person name="Sieber C.M.K."/>
            <person name="Emerson J.B."/>
            <person name="Anantharaman K."/>
            <person name="Thomas B.C."/>
            <person name="Malmstrom R."/>
            <person name="Stieglmeier M."/>
            <person name="Klingl A."/>
            <person name="Woyke T."/>
            <person name="Ryan C.M."/>
            <person name="Banfield J.F."/>
        </authorList>
    </citation>
    <scope>NUCLEOTIDE SEQUENCE [LARGE SCALE GENOMIC DNA]</scope>
</reference>
<feature type="transmembrane region" description="Helical" evidence="8">
    <location>
        <begin position="55"/>
        <end position="77"/>
    </location>
</feature>
<dbReference type="AlphaFoldDB" id="A0A2M8ADA3"/>
<dbReference type="PANTHER" id="PTHR30012">
    <property type="entry name" value="GENERAL SECRETION PATHWAY PROTEIN"/>
    <property type="match status" value="1"/>
</dbReference>
<keyword evidence="7 8" id="KW-0472">Membrane</keyword>
<keyword evidence="6 8" id="KW-1133">Transmembrane helix</keyword>
<comment type="caution">
    <text evidence="10">The sequence shown here is derived from an EMBL/GenBank/DDBJ whole genome shotgun (WGS) entry which is preliminary data.</text>
</comment>
<keyword evidence="5 8" id="KW-0812">Transmembrane</keyword>
<feature type="transmembrane region" description="Helical" evidence="8">
    <location>
        <begin position="204"/>
        <end position="224"/>
    </location>
</feature>
<dbReference type="Proteomes" id="UP000230611">
    <property type="component" value="Unassembled WGS sequence"/>
</dbReference>
<sequence length="349" mass="39217">MGINLSQLAEKNQAKTETKPQKFVQATEKKTNFLAKINDLLLKFSRIPLSEKLFFIQYLGIMLKAGISLSIALKTLAKQTTNKKFARIITDISNNVERGVSFTESLKPHEETFGQLFISMVESGEISGKLEEVLAQLYIQFKKQHELISKVKGALTYPVVIIAAMIGIGTFMMIVVVPQITAMFKEFNAELPLATKVLIATSDALIKHGVLVLLGLILFIILFIKLLKTYRGKYYWQKLLLKLPIFSPIIKKINLARFARTISSLLKTDIMIIKSFQITANVLGNLHYRQALEEMAVKIKKGGKINEVVANYPELFPPVVTQIISVGEETGELDYILSELAQFYEGEVD</sequence>
<dbReference type="FunFam" id="1.20.81.30:FF:000001">
    <property type="entry name" value="Type II secretion system protein F"/>
    <property type="match status" value="2"/>
</dbReference>
<dbReference type="Gene3D" id="1.20.81.30">
    <property type="entry name" value="Type II secretion system (T2SS), domain F"/>
    <property type="match status" value="2"/>
</dbReference>
<dbReference type="GO" id="GO:0005886">
    <property type="term" value="C:plasma membrane"/>
    <property type="evidence" value="ECO:0007669"/>
    <property type="project" value="UniProtKB-SubCell"/>
</dbReference>
<evidence type="ECO:0000256" key="2">
    <source>
        <dbReference type="ARBA" id="ARBA00005745"/>
    </source>
</evidence>
<feature type="domain" description="Type II secretion system protein GspF" evidence="9">
    <location>
        <begin position="258"/>
        <end position="347"/>
    </location>
</feature>
<comment type="similarity">
    <text evidence="2">Belongs to the GSP F family.</text>
</comment>
<feature type="transmembrane region" description="Helical" evidence="8">
    <location>
        <begin position="159"/>
        <end position="184"/>
    </location>
</feature>
<evidence type="ECO:0000256" key="1">
    <source>
        <dbReference type="ARBA" id="ARBA00004429"/>
    </source>
</evidence>
<keyword evidence="3" id="KW-1003">Cell membrane</keyword>
<dbReference type="InterPro" id="IPR042094">
    <property type="entry name" value="T2SS_GspF_sf"/>
</dbReference>
<dbReference type="InterPro" id="IPR018076">
    <property type="entry name" value="T2SS_GspF_dom"/>
</dbReference>
<dbReference type="EMBL" id="PFUO01000166">
    <property type="protein sequence ID" value="PJB15506.1"/>
    <property type="molecule type" value="Genomic_DNA"/>
</dbReference>